<dbReference type="InterPro" id="IPR051913">
    <property type="entry name" value="GH2_Domain-Containing"/>
</dbReference>
<evidence type="ECO:0000256" key="4">
    <source>
        <dbReference type="SAM" id="Phobius"/>
    </source>
</evidence>
<dbReference type="Gene3D" id="2.60.120.260">
    <property type="entry name" value="Galactose-binding domain-like"/>
    <property type="match status" value="1"/>
</dbReference>
<dbReference type="Pfam" id="PF00703">
    <property type="entry name" value="Glyco_hydro_2"/>
    <property type="match status" value="1"/>
</dbReference>
<dbReference type="PRINTS" id="PR00132">
    <property type="entry name" value="GLHYDRLASE2"/>
</dbReference>
<dbReference type="SUPFAM" id="SSF49785">
    <property type="entry name" value="Galactose-binding domain-like"/>
    <property type="match status" value="1"/>
</dbReference>
<dbReference type="InterPro" id="IPR008979">
    <property type="entry name" value="Galactose-bd-like_sf"/>
</dbReference>
<keyword evidence="8" id="KW-1185">Reference proteome</keyword>
<dbReference type="InterPro" id="IPR017853">
    <property type="entry name" value="GH"/>
</dbReference>
<name>A0ABR2HIP1_9EUKA</name>
<dbReference type="Gene3D" id="3.20.20.80">
    <property type="entry name" value="Glycosidases"/>
    <property type="match status" value="1"/>
</dbReference>
<dbReference type="SUPFAM" id="SSF49303">
    <property type="entry name" value="beta-Galactosidase/glucuronidase domain"/>
    <property type="match status" value="1"/>
</dbReference>
<comment type="caution">
    <text evidence="7">The sequence shown here is derived from an EMBL/GenBank/DDBJ whole genome shotgun (WGS) entry which is preliminary data.</text>
</comment>
<feature type="domain" description="Glycoside hydrolase family 2 immunoglobulin-like beta-sandwich" evidence="5">
    <location>
        <begin position="240"/>
        <end position="342"/>
    </location>
</feature>
<dbReference type="SUPFAM" id="SSF51445">
    <property type="entry name" value="(Trans)glycosidases"/>
    <property type="match status" value="1"/>
</dbReference>
<dbReference type="InterPro" id="IPR006101">
    <property type="entry name" value="Glyco_hydro_2"/>
</dbReference>
<dbReference type="Pfam" id="PF02836">
    <property type="entry name" value="Glyco_hydro_2_C"/>
    <property type="match status" value="1"/>
</dbReference>
<evidence type="ECO:0000256" key="1">
    <source>
        <dbReference type="ARBA" id="ARBA00007401"/>
    </source>
</evidence>
<evidence type="ECO:0000259" key="6">
    <source>
        <dbReference type="Pfam" id="PF02836"/>
    </source>
</evidence>
<comment type="similarity">
    <text evidence="1">Belongs to the glycosyl hydrolase 2 family.</text>
</comment>
<dbReference type="Proteomes" id="UP001470230">
    <property type="component" value="Unassembled WGS sequence"/>
</dbReference>
<keyword evidence="4" id="KW-0472">Membrane</keyword>
<feature type="domain" description="Glycoside hydrolase family 2 catalytic" evidence="6">
    <location>
        <begin position="349"/>
        <end position="639"/>
    </location>
</feature>
<feature type="transmembrane region" description="Helical" evidence="4">
    <location>
        <begin position="21"/>
        <end position="44"/>
    </location>
</feature>
<proteinExistence type="inferred from homology"/>
<dbReference type="InterPro" id="IPR013783">
    <property type="entry name" value="Ig-like_fold"/>
</dbReference>
<keyword evidence="4" id="KW-1133">Transmembrane helix</keyword>
<dbReference type="InterPro" id="IPR036156">
    <property type="entry name" value="Beta-gal/glucu_dom_sf"/>
</dbReference>
<keyword evidence="4" id="KW-0812">Transmembrane</keyword>
<dbReference type="InterPro" id="IPR006103">
    <property type="entry name" value="Glyco_hydro_2_cat"/>
</dbReference>
<reference evidence="7 8" key="1">
    <citation type="submission" date="2024-04" db="EMBL/GenBank/DDBJ databases">
        <title>Tritrichomonas musculus Genome.</title>
        <authorList>
            <person name="Alves-Ferreira E."/>
            <person name="Grigg M."/>
            <person name="Lorenzi H."/>
            <person name="Galac M."/>
        </authorList>
    </citation>
    <scope>NUCLEOTIDE SEQUENCE [LARGE SCALE GENOMIC DNA]</scope>
    <source>
        <strain evidence="7 8">EAF2021</strain>
    </source>
</reference>
<keyword evidence="3" id="KW-0326">Glycosidase</keyword>
<evidence type="ECO:0000256" key="2">
    <source>
        <dbReference type="ARBA" id="ARBA00022801"/>
    </source>
</evidence>
<evidence type="ECO:0000313" key="8">
    <source>
        <dbReference type="Proteomes" id="UP001470230"/>
    </source>
</evidence>
<dbReference type="Gene3D" id="2.60.40.10">
    <property type="entry name" value="Immunoglobulins"/>
    <property type="match status" value="2"/>
</dbReference>
<dbReference type="EMBL" id="JAPFFF010000028">
    <property type="protein sequence ID" value="KAK8847323.1"/>
    <property type="molecule type" value="Genomic_DNA"/>
</dbReference>
<sequence>MDSDFRNIETGKTRLSNKKKLIIILCCLIPVILVAIIVPLVLFFKKNKDDNKKPIPTYYSRKVVPLQKWNFYKNLTQLSDNIDKINFSEILANSYEVNVPHTWNNYDGQDGGNNYSKIPCSYQMFLNMTKEEISNLSNQKVYIEFCGSHLKTTLYIDGNKINSHIGGFAKFRFDITKQLQISNFQSHLITVVVDNTNNQEYYPCDADFTFFGGMYRNVNLIYVYKTSFSMEDHGSNSLYVKPNPETGEINVNTTFSNKDDQTPFKIQYTIFDGSGDAIFHHITDELTPTTDVNVLQTKISNHHLWNGRKDPYLYHLKAELMVNIGQVGYMIVDQIETNFGFRTMVVNYDGFFLNGAKYQLRGVSRHQDRPNKGWAVTNEEEKEDFDLIYELGANAVRLSHYQQNETVYDYCDRTGLIIICEVPYITMHINTTSSEENIIQQLNEMIKQNFNHPSVALWGVMNEVSTYKESDEELNLARRLYNISKSLDPSRQVYGANVFLTPFTSPLNQLTDVVGYNLYGGWYVGDVHGNRWQIEEIKKVSGNRPLCLTEYGADAVLKYHSDEPINHDYTEEYQLYFHQEFYKIIQDEDLWGSFVWNMFDFASDRREEGGVSGMNNKGLVSYDRKTKKESFYFYKSVWNVDEKFVHVCGRRFRDRATNDINVTIFVSQKLLNNDLLIYLNDKLIQKVEKNNKNSVVVRIVLNNGLNVVKAVVDDIQDSVEFEKVDSPNPEYVFLNMTEINNRYPRPEGNFSIYDTIGDIHENAEAWAALSAIFPESSLEAMMHFIENVRLIDLLISVALNDENVHWLLVSKLKNIPKITRIGKISQLY</sequence>
<accession>A0ABR2HIP1</accession>
<evidence type="ECO:0000259" key="5">
    <source>
        <dbReference type="Pfam" id="PF00703"/>
    </source>
</evidence>
<evidence type="ECO:0000256" key="3">
    <source>
        <dbReference type="ARBA" id="ARBA00023295"/>
    </source>
</evidence>
<keyword evidence="2" id="KW-0378">Hydrolase</keyword>
<evidence type="ECO:0008006" key="9">
    <source>
        <dbReference type="Google" id="ProtNLM"/>
    </source>
</evidence>
<dbReference type="PANTHER" id="PTHR42732:SF1">
    <property type="entry name" value="BETA-MANNOSIDASE"/>
    <property type="match status" value="1"/>
</dbReference>
<gene>
    <name evidence="7" type="ORF">M9Y10_019913</name>
</gene>
<evidence type="ECO:0000313" key="7">
    <source>
        <dbReference type="EMBL" id="KAK8847323.1"/>
    </source>
</evidence>
<dbReference type="PANTHER" id="PTHR42732">
    <property type="entry name" value="BETA-GALACTOSIDASE"/>
    <property type="match status" value="1"/>
</dbReference>
<dbReference type="InterPro" id="IPR006102">
    <property type="entry name" value="Ig-like_GH2"/>
</dbReference>
<organism evidence="7 8">
    <name type="scientific">Tritrichomonas musculus</name>
    <dbReference type="NCBI Taxonomy" id="1915356"/>
    <lineage>
        <taxon>Eukaryota</taxon>
        <taxon>Metamonada</taxon>
        <taxon>Parabasalia</taxon>
        <taxon>Tritrichomonadida</taxon>
        <taxon>Tritrichomonadidae</taxon>
        <taxon>Tritrichomonas</taxon>
    </lineage>
</organism>
<protein>
    <recommendedName>
        <fullName evidence="9">Beta-galactosidase</fullName>
    </recommendedName>
</protein>